<dbReference type="AlphaFoldDB" id="A0A401ZNQ5"/>
<protein>
    <submittedName>
        <fullName evidence="1">Uncharacterized protein</fullName>
    </submittedName>
</protein>
<keyword evidence="2" id="KW-1185">Reference proteome</keyword>
<dbReference type="Proteomes" id="UP000287224">
    <property type="component" value="Unassembled WGS sequence"/>
</dbReference>
<sequence length="55" mass="6215">MVGSALAADFSSPHEFSWFPRLVCMVVREEGIGREGRTYGDYFFGAFIFSLIPLH</sequence>
<organism evidence="1 2">
    <name type="scientific">Dictyobacter aurantiacus</name>
    <dbReference type="NCBI Taxonomy" id="1936993"/>
    <lineage>
        <taxon>Bacteria</taxon>
        <taxon>Bacillati</taxon>
        <taxon>Chloroflexota</taxon>
        <taxon>Ktedonobacteria</taxon>
        <taxon>Ktedonobacterales</taxon>
        <taxon>Dictyobacteraceae</taxon>
        <taxon>Dictyobacter</taxon>
    </lineage>
</organism>
<evidence type="ECO:0000313" key="1">
    <source>
        <dbReference type="EMBL" id="GCE08482.1"/>
    </source>
</evidence>
<evidence type="ECO:0000313" key="2">
    <source>
        <dbReference type="Proteomes" id="UP000287224"/>
    </source>
</evidence>
<comment type="caution">
    <text evidence="1">The sequence shown here is derived from an EMBL/GenBank/DDBJ whole genome shotgun (WGS) entry which is preliminary data.</text>
</comment>
<gene>
    <name evidence="1" type="ORF">KDAU_58110</name>
</gene>
<reference evidence="2" key="1">
    <citation type="submission" date="2018-12" db="EMBL/GenBank/DDBJ databases">
        <title>Tengunoibacter tsumagoiensis gen. nov., sp. nov., Dictyobacter kobayashii sp. nov., D. alpinus sp. nov., and D. joshuensis sp. nov. and description of Dictyobacteraceae fam. nov. within the order Ktedonobacterales isolated from Tengu-no-mugimeshi.</title>
        <authorList>
            <person name="Wang C.M."/>
            <person name="Zheng Y."/>
            <person name="Sakai Y."/>
            <person name="Toyoda A."/>
            <person name="Minakuchi Y."/>
            <person name="Abe K."/>
            <person name="Yokota A."/>
            <person name="Yabe S."/>
        </authorList>
    </citation>
    <scope>NUCLEOTIDE SEQUENCE [LARGE SCALE GENOMIC DNA]</scope>
    <source>
        <strain evidence="2">S-27</strain>
    </source>
</reference>
<accession>A0A401ZNQ5</accession>
<dbReference type="EMBL" id="BIFQ01000002">
    <property type="protein sequence ID" value="GCE08482.1"/>
    <property type="molecule type" value="Genomic_DNA"/>
</dbReference>
<name>A0A401ZNQ5_9CHLR</name>
<proteinExistence type="predicted"/>